<feature type="coiled-coil region" evidence="1">
    <location>
        <begin position="415"/>
        <end position="446"/>
    </location>
</feature>
<feature type="compositionally biased region" description="Polar residues" evidence="2">
    <location>
        <begin position="167"/>
        <end position="176"/>
    </location>
</feature>
<feature type="compositionally biased region" description="Polar residues" evidence="2">
    <location>
        <begin position="281"/>
        <end position="300"/>
    </location>
</feature>
<feature type="compositionally biased region" description="Polar residues" evidence="2">
    <location>
        <begin position="45"/>
        <end position="54"/>
    </location>
</feature>
<feature type="compositionally biased region" description="Basic and acidic residues" evidence="2">
    <location>
        <begin position="89"/>
        <end position="102"/>
    </location>
</feature>
<gene>
    <name evidence="3" type="ORF">THAPSDRAFT_10381</name>
</gene>
<dbReference type="PaxDb" id="35128-Thaps10381"/>
<feature type="compositionally biased region" description="Basic and acidic residues" evidence="2">
    <location>
        <begin position="143"/>
        <end position="155"/>
    </location>
</feature>
<dbReference type="KEGG" id="tps:THAPSDRAFT_10381"/>
<dbReference type="EMBL" id="DS999417">
    <property type="protein sequence ID" value="EED86982.1"/>
    <property type="molecule type" value="Genomic_DNA"/>
</dbReference>
<name>B8LCH2_THAPS</name>
<feature type="compositionally biased region" description="Basic and acidic residues" evidence="2">
    <location>
        <begin position="1131"/>
        <end position="1152"/>
    </location>
</feature>
<keyword evidence="1" id="KW-0175">Coiled coil</keyword>
<accession>B8LCH2</accession>
<feature type="compositionally biased region" description="Low complexity" evidence="2">
    <location>
        <begin position="1187"/>
        <end position="1199"/>
    </location>
</feature>
<feature type="compositionally biased region" description="Low complexity" evidence="2">
    <location>
        <begin position="25"/>
        <end position="36"/>
    </location>
</feature>
<feature type="compositionally biased region" description="Polar residues" evidence="2">
    <location>
        <begin position="1153"/>
        <end position="1179"/>
    </location>
</feature>
<feature type="compositionally biased region" description="Low complexity" evidence="2">
    <location>
        <begin position="530"/>
        <end position="551"/>
    </location>
</feature>
<feature type="region of interest" description="Disordered" evidence="2">
    <location>
        <begin position="1"/>
        <end position="60"/>
    </location>
</feature>
<dbReference type="HOGENOM" id="CLU_265879_0_0_1"/>
<dbReference type="Proteomes" id="UP000001449">
    <property type="component" value="Chromosome 16"/>
</dbReference>
<feature type="region of interest" description="Disordered" evidence="2">
    <location>
        <begin position="313"/>
        <end position="381"/>
    </location>
</feature>
<feature type="compositionally biased region" description="Polar residues" evidence="2">
    <location>
        <begin position="1056"/>
        <end position="1065"/>
    </location>
</feature>
<dbReference type="OMA" id="KRVWRHV"/>
<feature type="region of interest" description="Disordered" evidence="2">
    <location>
        <begin position="497"/>
        <end position="553"/>
    </location>
</feature>
<organism evidence="3 4">
    <name type="scientific">Thalassiosira pseudonana</name>
    <name type="common">Marine diatom</name>
    <name type="synonym">Cyclotella nana</name>
    <dbReference type="NCBI Taxonomy" id="35128"/>
    <lineage>
        <taxon>Eukaryota</taxon>
        <taxon>Sar</taxon>
        <taxon>Stramenopiles</taxon>
        <taxon>Ochrophyta</taxon>
        <taxon>Bacillariophyta</taxon>
        <taxon>Coscinodiscophyceae</taxon>
        <taxon>Thalassiosirophycidae</taxon>
        <taxon>Thalassiosirales</taxon>
        <taxon>Thalassiosiraceae</taxon>
        <taxon>Thalassiosira</taxon>
    </lineage>
</organism>
<dbReference type="GeneID" id="7442507"/>
<dbReference type="AlphaFoldDB" id="B8LCH2"/>
<feature type="region of interest" description="Disordered" evidence="2">
    <location>
        <begin position="602"/>
        <end position="663"/>
    </location>
</feature>
<feature type="compositionally biased region" description="Polar residues" evidence="2">
    <location>
        <begin position="506"/>
        <end position="518"/>
    </location>
</feature>
<feature type="compositionally biased region" description="Low complexity" evidence="2">
    <location>
        <begin position="326"/>
        <end position="351"/>
    </location>
</feature>
<feature type="region of interest" description="Disordered" evidence="2">
    <location>
        <begin position="1042"/>
        <end position="1082"/>
    </location>
</feature>
<dbReference type="RefSeq" id="XP_002296781.1">
    <property type="nucleotide sequence ID" value="XM_002296745.1"/>
</dbReference>
<dbReference type="InParanoid" id="B8LCH2"/>
<feature type="compositionally biased region" description="Basic and acidic residues" evidence="2">
    <location>
        <begin position="611"/>
        <end position="633"/>
    </location>
</feature>
<proteinExistence type="predicted"/>
<evidence type="ECO:0000313" key="4">
    <source>
        <dbReference type="Proteomes" id="UP000001449"/>
    </source>
</evidence>
<evidence type="ECO:0000256" key="1">
    <source>
        <dbReference type="SAM" id="Coils"/>
    </source>
</evidence>
<feature type="region of interest" description="Disordered" evidence="2">
    <location>
        <begin position="265"/>
        <end position="300"/>
    </location>
</feature>
<evidence type="ECO:0000313" key="3">
    <source>
        <dbReference type="EMBL" id="EED86982.1"/>
    </source>
</evidence>
<feature type="region of interest" description="Disordered" evidence="2">
    <location>
        <begin position="75"/>
        <end position="228"/>
    </location>
</feature>
<feature type="region of interest" description="Disordered" evidence="2">
    <location>
        <begin position="1100"/>
        <end position="1199"/>
    </location>
</feature>
<evidence type="ECO:0000256" key="2">
    <source>
        <dbReference type="SAM" id="MobiDB-lite"/>
    </source>
</evidence>
<sequence length="1250" mass="137864">MPKRRSSDAYGTVGSPADGARRGHSAASSPGHGASAYTGGGHNAHPSNYSNGKYYNQGAYNGRINSARDTAASPFAASTSPISTNLIGKETKGSSDHHSNSKEKRKKGGPLKKLIQTFNRKTHEHAAGSDGFAKSHNRGYHGAPHEQQHPYDESGIKSPPVTPRATLISSSANGSARPNPFLDSPGSTTAADENKEEEEEVTAVLPANNQQQQPHTKQSFGKDEFNALPNLVPQQTDHSTLSSNVSKSGTVRVDTQFVGRARTTTVGIGSNGHGGSSSTTAEDTTAWGSSLQTPKMSNGQRRLQDQYEFLKQQQNARRGGGGGTASELTSNESNLSSQFSNMSESFSESSSAHINNNIGKEGGSKLSPFRNIRNSGGGETKHIIPFQIRHRSPGRSTLNNNVMSNFESTKGRGIKDEYQDYNDELSRQLKIAAEQDEREYEERRERKIAFRTEHCGGGGDGGNSDKNGYGSGNGYVGGYVSSGSSNSSREHNHHYLAANRTVDQKPLNTNRNQTSSNGMHVKKKLNQENSTQSTVSASSSSGSAEEGVVSSPQVSQWGYFNADTEHAKGDLGVSTNSAKVHSRCNSSEVQKAFERLNCWPEEEGATRGGRKAVDADAGDMQHESESEGYEVQKRTLSPPPVLGSIKEEPSPDKESRRSSYDRNGFASSDAFGFDFDSNDSEQCEERLNNANARSQFPQHNDHVYSHGTSDDVASIVSYYDDPSIDMMSSIATNDTSSIDQLRRGGISSPTSMMESGSWDKFHRSGNYAGVNLGLARRDRPQQSHDPPGTSIDEIIYQEQSGRGGYARDPSPLQKAEDYCVEDHYKTHGIQHTQRRRQQRSQHLEQLQTDPWYSLRSQLSHKQHQDYPSRRSSHQQADVPPPQLQTPRNGWQWSDAEHRSDREQHEYDGFDIEFVKSDNEDYEASSLGNITGDYDNDGVPPTDHNGGDDDTATNTLDTVDLVAEVKRVWRHVQKYERKKQKKKKLMQQYRNGGANLENVDEEVAEFTSPDDDANHIQRVMHNFNHLNMQDDEVANDHVARGRAAESPVRGPLDQHIRSTSVHSRTLASPGHSESAMASRASTEKDVDFVSEGVEMFYESQTSHYPHPRIPRTHHHKTRPNSSSTKPQGPVKENSHSHEYSPEPDLSKPYDMTKSKSTGTAFSSKTTKQSNITSQPSSYSTMHPEVAHQQSSQSQNNNPSNLRSEMARKYTKKYNQRTLNSHSPNRTAENVGQQQLVHTNVIFRSVAHETIK</sequence>
<dbReference type="eggNOG" id="ENOG502QYMX">
    <property type="taxonomic scope" value="Eukaryota"/>
</dbReference>
<feature type="compositionally biased region" description="Low complexity" evidence="2">
    <location>
        <begin position="75"/>
        <end position="84"/>
    </location>
</feature>
<feature type="compositionally biased region" description="Polar residues" evidence="2">
    <location>
        <begin position="207"/>
        <end position="219"/>
    </location>
</feature>
<feature type="compositionally biased region" description="Basic residues" evidence="2">
    <location>
        <begin position="1104"/>
        <end position="1117"/>
    </location>
</feature>
<reference evidence="3 4" key="2">
    <citation type="journal article" date="2008" name="Nature">
        <title>The Phaeodactylum genome reveals the evolutionary history of diatom genomes.</title>
        <authorList>
            <person name="Bowler C."/>
            <person name="Allen A.E."/>
            <person name="Badger J.H."/>
            <person name="Grimwood J."/>
            <person name="Jabbari K."/>
            <person name="Kuo A."/>
            <person name="Maheswari U."/>
            <person name="Martens C."/>
            <person name="Maumus F."/>
            <person name="Otillar R.P."/>
            <person name="Rayko E."/>
            <person name="Salamov A."/>
            <person name="Vandepoele K."/>
            <person name="Beszteri B."/>
            <person name="Gruber A."/>
            <person name="Heijde M."/>
            <person name="Katinka M."/>
            <person name="Mock T."/>
            <person name="Valentin K."/>
            <person name="Verret F."/>
            <person name="Berges J.A."/>
            <person name="Brownlee C."/>
            <person name="Cadoret J.P."/>
            <person name="Chiovitti A."/>
            <person name="Choi C.J."/>
            <person name="Coesel S."/>
            <person name="De Martino A."/>
            <person name="Detter J.C."/>
            <person name="Durkin C."/>
            <person name="Falciatore A."/>
            <person name="Fournet J."/>
            <person name="Haruta M."/>
            <person name="Huysman M.J."/>
            <person name="Jenkins B.D."/>
            <person name="Jiroutova K."/>
            <person name="Jorgensen R.E."/>
            <person name="Joubert Y."/>
            <person name="Kaplan A."/>
            <person name="Kroger N."/>
            <person name="Kroth P.G."/>
            <person name="La Roche J."/>
            <person name="Lindquist E."/>
            <person name="Lommer M."/>
            <person name="Martin-Jezequel V."/>
            <person name="Lopez P.J."/>
            <person name="Lucas S."/>
            <person name="Mangogna M."/>
            <person name="McGinnis K."/>
            <person name="Medlin L.K."/>
            <person name="Montsant A."/>
            <person name="Oudot-Le Secq M.P."/>
            <person name="Napoli C."/>
            <person name="Obornik M."/>
            <person name="Parker M.S."/>
            <person name="Petit J.L."/>
            <person name="Porcel B.M."/>
            <person name="Poulsen N."/>
            <person name="Robison M."/>
            <person name="Rychlewski L."/>
            <person name="Rynearson T.A."/>
            <person name="Schmutz J."/>
            <person name="Shapiro H."/>
            <person name="Siaut M."/>
            <person name="Stanley M."/>
            <person name="Sussman M.R."/>
            <person name="Taylor A.R."/>
            <person name="Vardi A."/>
            <person name="von Dassow P."/>
            <person name="Vyverman W."/>
            <person name="Willis A."/>
            <person name="Wyrwicz L.S."/>
            <person name="Rokhsar D.S."/>
            <person name="Weissenbach J."/>
            <person name="Armbrust E.V."/>
            <person name="Green B.R."/>
            <person name="Van de Peer Y."/>
            <person name="Grigoriev I.V."/>
        </authorList>
    </citation>
    <scope>NUCLEOTIDE SEQUENCE [LARGE SCALE GENOMIC DNA]</scope>
    <source>
        <strain evidence="3 4">CCMP1335</strain>
    </source>
</reference>
<reference evidence="3 4" key="1">
    <citation type="journal article" date="2004" name="Science">
        <title>The genome of the diatom Thalassiosira pseudonana: ecology, evolution, and metabolism.</title>
        <authorList>
            <person name="Armbrust E.V."/>
            <person name="Berges J.A."/>
            <person name="Bowler C."/>
            <person name="Green B.R."/>
            <person name="Martinez D."/>
            <person name="Putnam N.H."/>
            <person name="Zhou S."/>
            <person name="Allen A.E."/>
            <person name="Apt K.E."/>
            <person name="Bechner M."/>
            <person name="Brzezinski M.A."/>
            <person name="Chaal B.K."/>
            <person name="Chiovitti A."/>
            <person name="Davis A.K."/>
            <person name="Demarest M.S."/>
            <person name="Detter J.C."/>
            <person name="Glavina T."/>
            <person name="Goodstein D."/>
            <person name="Hadi M.Z."/>
            <person name="Hellsten U."/>
            <person name="Hildebrand M."/>
            <person name="Jenkins B.D."/>
            <person name="Jurka J."/>
            <person name="Kapitonov V.V."/>
            <person name="Kroger N."/>
            <person name="Lau W.W."/>
            <person name="Lane T.W."/>
            <person name="Larimer F.W."/>
            <person name="Lippmeier J.C."/>
            <person name="Lucas S."/>
            <person name="Medina M."/>
            <person name="Montsant A."/>
            <person name="Obornik M."/>
            <person name="Parker M.S."/>
            <person name="Palenik B."/>
            <person name="Pazour G.J."/>
            <person name="Richardson P.M."/>
            <person name="Rynearson T.A."/>
            <person name="Saito M.A."/>
            <person name="Schwartz D.C."/>
            <person name="Thamatrakoln K."/>
            <person name="Valentin K."/>
            <person name="Vardi A."/>
            <person name="Wilkerson F.P."/>
            <person name="Rokhsar D.S."/>
        </authorList>
    </citation>
    <scope>NUCLEOTIDE SEQUENCE [LARGE SCALE GENOMIC DNA]</scope>
    <source>
        <strain evidence="3 4">CCMP1335</strain>
    </source>
</reference>
<keyword evidence="4" id="KW-1185">Reference proteome</keyword>
<feature type="compositionally biased region" description="Basic and acidic residues" evidence="2">
    <location>
        <begin position="645"/>
        <end position="660"/>
    </location>
</feature>
<protein>
    <submittedName>
        <fullName evidence="3">Uncharacterized protein</fullName>
    </submittedName>
</protein>
<feature type="region of interest" description="Disordered" evidence="2">
    <location>
        <begin position="856"/>
        <end position="891"/>
    </location>
</feature>